<dbReference type="EMBL" id="JUGD01000006">
    <property type="protein sequence ID" value="RAM65758.1"/>
    <property type="molecule type" value="Genomic_DNA"/>
</dbReference>
<proteinExistence type="predicted"/>
<reference evidence="2 3" key="1">
    <citation type="submission" date="2014-12" db="EMBL/GenBank/DDBJ databases">
        <title>Complete genome sequence of Herbaspirillum rubrisubalbicans Os38.</title>
        <authorList>
            <person name="Chen M."/>
            <person name="An Q."/>
        </authorList>
    </citation>
    <scope>NUCLEOTIDE SEQUENCE [LARGE SCALE GENOMIC DNA]</scope>
    <source>
        <strain evidence="2 3">Os38</strain>
    </source>
</reference>
<feature type="compositionally biased region" description="Basic and acidic residues" evidence="1">
    <location>
        <begin position="65"/>
        <end position="74"/>
    </location>
</feature>
<feature type="compositionally biased region" description="Low complexity" evidence="1">
    <location>
        <begin position="39"/>
        <end position="49"/>
    </location>
</feature>
<accession>A0ABX9C631</accession>
<protein>
    <submittedName>
        <fullName evidence="2">Uncharacterized protein</fullName>
    </submittedName>
</protein>
<evidence type="ECO:0000313" key="3">
    <source>
        <dbReference type="Proteomes" id="UP000248631"/>
    </source>
</evidence>
<organism evidence="2 3">
    <name type="scientific">Herbaspirillum rubrisubalbicans</name>
    <dbReference type="NCBI Taxonomy" id="80842"/>
    <lineage>
        <taxon>Bacteria</taxon>
        <taxon>Pseudomonadati</taxon>
        <taxon>Pseudomonadota</taxon>
        <taxon>Betaproteobacteria</taxon>
        <taxon>Burkholderiales</taxon>
        <taxon>Oxalobacteraceae</taxon>
        <taxon>Herbaspirillum</taxon>
    </lineage>
</organism>
<evidence type="ECO:0000313" key="2">
    <source>
        <dbReference type="EMBL" id="RAM65758.1"/>
    </source>
</evidence>
<feature type="region of interest" description="Disordered" evidence="1">
    <location>
        <begin position="36"/>
        <end position="74"/>
    </location>
</feature>
<gene>
    <name evidence="2" type="ORF">RB24_05805</name>
</gene>
<dbReference type="Proteomes" id="UP000248631">
    <property type="component" value="Unassembled WGS sequence"/>
</dbReference>
<keyword evidence="3" id="KW-1185">Reference proteome</keyword>
<evidence type="ECO:0000256" key="1">
    <source>
        <dbReference type="SAM" id="MobiDB-lite"/>
    </source>
</evidence>
<sequence length="74" mass="8030">MKKGRTPDAETALRIADEAGIDRGDMLVLMAEAEKAKKAATPISAAASSEKSWWPGAESNHRHKDFQSDPPPKK</sequence>
<comment type="caution">
    <text evidence="2">The sequence shown here is derived from an EMBL/GenBank/DDBJ whole genome shotgun (WGS) entry which is preliminary data.</text>
</comment>
<name>A0ABX9C631_9BURK</name>